<proteinExistence type="predicted"/>
<comment type="caution">
    <text evidence="2">The sequence shown here is derived from an EMBL/GenBank/DDBJ whole genome shotgun (WGS) entry which is preliminary data.</text>
</comment>
<dbReference type="EMBL" id="ACCJ01000046">
    <property type="protein sequence ID" value="EEG56840.1"/>
    <property type="molecule type" value="Genomic_DNA"/>
</dbReference>
<accession>C0CVM9</accession>
<evidence type="ECO:0000256" key="1">
    <source>
        <dbReference type="SAM" id="MobiDB-lite"/>
    </source>
</evidence>
<organism evidence="2 3">
    <name type="scientific">[Clostridium] asparagiforme DSM 15981</name>
    <dbReference type="NCBI Taxonomy" id="518636"/>
    <lineage>
        <taxon>Bacteria</taxon>
        <taxon>Bacillati</taxon>
        <taxon>Bacillota</taxon>
        <taxon>Clostridia</taxon>
        <taxon>Lachnospirales</taxon>
        <taxon>Lachnospiraceae</taxon>
        <taxon>Enterocloster</taxon>
    </lineage>
</organism>
<keyword evidence="3" id="KW-1185">Reference proteome</keyword>
<evidence type="ECO:0000313" key="3">
    <source>
        <dbReference type="Proteomes" id="UP000004756"/>
    </source>
</evidence>
<dbReference type="AlphaFoldDB" id="C0CVM9"/>
<name>C0CVM9_9FIRM</name>
<protein>
    <submittedName>
        <fullName evidence="2">Uncharacterized protein</fullName>
    </submittedName>
</protein>
<gene>
    <name evidence="2" type="ORF">CLOSTASPAR_01032</name>
</gene>
<feature type="region of interest" description="Disordered" evidence="1">
    <location>
        <begin position="124"/>
        <end position="148"/>
    </location>
</feature>
<evidence type="ECO:0000313" key="2">
    <source>
        <dbReference type="EMBL" id="EEG56840.1"/>
    </source>
</evidence>
<dbReference type="HOGENOM" id="CLU_1755617_0_0_9"/>
<sequence>MCMLKMYYTEFMNMTCEERDNYLSMEMLKRNPSIMARITEPHKRFNSRETIAELCNVIMDLDAENKILSDTVSWMHDTIWDMLRAQKGLEKRSVETAGKVDGAVDNHPGDGVVKAEAGVDVVGSGTEANHSGVEAAATREIPGLQKEH</sequence>
<reference evidence="2 3" key="1">
    <citation type="submission" date="2009-02" db="EMBL/GenBank/DDBJ databases">
        <title>Draft genome sequence of Clostridium asparagiforme (DSM 15981).</title>
        <authorList>
            <person name="Sudarsanam P."/>
            <person name="Ley R."/>
            <person name="Guruge J."/>
            <person name="Turnbaugh P.J."/>
            <person name="Mahowald M."/>
            <person name="Liep D."/>
            <person name="Gordon J."/>
        </authorList>
    </citation>
    <scope>NUCLEOTIDE SEQUENCE [LARGE SCALE GENOMIC DNA]</scope>
    <source>
        <strain evidence="2 3">DSM 15981</strain>
    </source>
</reference>
<dbReference type="Proteomes" id="UP000004756">
    <property type="component" value="Unassembled WGS sequence"/>
</dbReference>